<proteinExistence type="predicted"/>
<comment type="caution">
    <text evidence="1">The sequence shown here is derived from an EMBL/GenBank/DDBJ whole genome shotgun (WGS) entry which is preliminary data.</text>
</comment>
<name>A0ACB8FCA6_9SAUR</name>
<organism evidence="1 2">
    <name type="scientific">Sphaerodactylus townsendi</name>
    <dbReference type="NCBI Taxonomy" id="933632"/>
    <lineage>
        <taxon>Eukaryota</taxon>
        <taxon>Metazoa</taxon>
        <taxon>Chordata</taxon>
        <taxon>Craniata</taxon>
        <taxon>Vertebrata</taxon>
        <taxon>Euteleostomi</taxon>
        <taxon>Lepidosauria</taxon>
        <taxon>Squamata</taxon>
        <taxon>Bifurcata</taxon>
        <taxon>Gekkota</taxon>
        <taxon>Sphaerodactylidae</taxon>
        <taxon>Sphaerodactylus</taxon>
    </lineage>
</organism>
<sequence length="178" mass="20282">MLQLRTAEVTQERDQLRTNLMDLQQQVALLMAEWERDRMSRETSLSGEVEVESGMSGAVGLYMEVQGNTFSSDRECVFEIGTQLWGEVANWLVRLMEEDWPEIYNLECFLLALRQRFEDPFGRGEGQGELQHLRQGNLHCGVSLWSFGDWRATCAGGSRWSSSSYSGMHSTPRSYSGP</sequence>
<protein>
    <submittedName>
        <fullName evidence="1">Uncharacterized protein</fullName>
    </submittedName>
</protein>
<keyword evidence="2" id="KW-1185">Reference proteome</keyword>
<evidence type="ECO:0000313" key="1">
    <source>
        <dbReference type="EMBL" id="KAH8002849.1"/>
    </source>
</evidence>
<dbReference type="EMBL" id="CM037622">
    <property type="protein sequence ID" value="KAH8002849.1"/>
    <property type="molecule type" value="Genomic_DNA"/>
</dbReference>
<dbReference type="Proteomes" id="UP000827872">
    <property type="component" value="Linkage Group LG09"/>
</dbReference>
<gene>
    <name evidence="1" type="ORF">K3G42_001629</name>
</gene>
<reference evidence="1" key="1">
    <citation type="submission" date="2021-08" db="EMBL/GenBank/DDBJ databases">
        <title>The first chromosome-level gecko genome reveals the dynamic sex chromosomes of Neotropical dwarf geckos (Sphaerodactylidae: Sphaerodactylus).</title>
        <authorList>
            <person name="Pinto B.J."/>
            <person name="Keating S.E."/>
            <person name="Gamble T."/>
        </authorList>
    </citation>
    <scope>NUCLEOTIDE SEQUENCE</scope>
    <source>
        <strain evidence="1">TG3544</strain>
    </source>
</reference>
<evidence type="ECO:0000313" key="2">
    <source>
        <dbReference type="Proteomes" id="UP000827872"/>
    </source>
</evidence>
<accession>A0ACB8FCA6</accession>